<sequence length="146" mass="15938">MQQLTVLYDAQCPLCSRFRDWLEAQALLLPVHLVPACSAQVHDLFPTLDHARTLEEITVVGDDGAVWTQEHAWVMCLWATRAHRGLAEQLARPQWLPLARGAATSAAGLRHLLHGAARTGARTVACPRGGDYPDHRVAPASPLPQG</sequence>
<organism evidence="2 3">
    <name type="scientific">Nocardioides psychrotolerans</name>
    <dbReference type="NCBI Taxonomy" id="1005945"/>
    <lineage>
        <taxon>Bacteria</taxon>
        <taxon>Bacillati</taxon>
        <taxon>Actinomycetota</taxon>
        <taxon>Actinomycetes</taxon>
        <taxon>Propionibacteriales</taxon>
        <taxon>Nocardioidaceae</taxon>
        <taxon>Nocardioides</taxon>
    </lineage>
</organism>
<keyword evidence="3" id="KW-1185">Reference proteome</keyword>
<evidence type="ECO:0008006" key="4">
    <source>
        <dbReference type="Google" id="ProtNLM"/>
    </source>
</evidence>
<dbReference type="GO" id="GO:0015035">
    <property type="term" value="F:protein-disulfide reductase activity"/>
    <property type="evidence" value="ECO:0007669"/>
    <property type="project" value="InterPro"/>
</dbReference>
<dbReference type="RefSeq" id="WP_091115948.1">
    <property type="nucleotide sequence ID" value="NZ_BKAF01000018.1"/>
</dbReference>
<dbReference type="InterPro" id="IPR007263">
    <property type="entry name" value="DCC1-like"/>
</dbReference>
<feature type="region of interest" description="Disordered" evidence="1">
    <location>
        <begin position="125"/>
        <end position="146"/>
    </location>
</feature>
<evidence type="ECO:0000313" key="2">
    <source>
        <dbReference type="EMBL" id="SFJ00355.1"/>
    </source>
</evidence>
<dbReference type="EMBL" id="FOQG01000016">
    <property type="protein sequence ID" value="SFJ00355.1"/>
    <property type="molecule type" value="Genomic_DNA"/>
</dbReference>
<dbReference type="Proteomes" id="UP000198649">
    <property type="component" value="Unassembled WGS sequence"/>
</dbReference>
<evidence type="ECO:0000313" key="3">
    <source>
        <dbReference type="Proteomes" id="UP000198649"/>
    </source>
</evidence>
<dbReference type="Pfam" id="PF04134">
    <property type="entry name" value="DCC1-like"/>
    <property type="match status" value="1"/>
</dbReference>
<evidence type="ECO:0000256" key="1">
    <source>
        <dbReference type="SAM" id="MobiDB-lite"/>
    </source>
</evidence>
<protein>
    <recommendedName>
        <fullName evidence="4">DUF393 domain-containing protein</fullName>
    </recommendedName>
</protein>
<accession>A0A1I3MUF2</accession>
<gene>
    <name evidence="2" type="ORF">SAMN05216561_11634</name>
</gene>
<dbReference type="AlphaFoldDB" id="A0A1I3MUF2"/>
<dbReference type="OrthoDB" id="277004at2"/>
<proteinExistence type="predicted"/>
<reference evidence="2 3" key="1">
    <citation type="submission" date="2016-10" db="EMBL/GenBank/DDBJ databases">
        <authorList>
            <person name="de Groot N.N."/>
        </authorList>
    </citation>
    <scope>NUCLEOTIDE SEQUENCE [LARGE SCALE GENOMIC DNA]</scope>
    <source>
        <strain evidence="2 3">CGMCC 1.11156</strain>
    </source>
</reference>
<name>A0A1I3MUF2_9ACTN</name>
<dbReference type="STRING" id="1005945.SAMN05216561_11634"/>